<dbReference type="Gene3D" id="3.40.630.10">
    <property type="entry name" value="Zn peptidases"/>
    <property type="match status" value="1"/>
</dbReference>
<evidence type="ECO:0000313" key="2">
    <source>
        <dbReference type="Proteomes" id="UP000616608"/>
    </source>
</evidence>
<dbReference type="GO" id="GO:0016787">
    <property type="term" value="F:hydrolase activity"/>
    <property type="evidence" value="ECO:0007669"/>
    <property type="project" value="InterPro"/>
</dbReference>
<reference evidence="1" key="1">
    <citation type="journal article" date="2014" name="Int. J. Syst. Evol. Microbiol.">
        <title>Complete genome sequence of Corynebacterium casei LMG S-19264T (=DSM 44701T), isolated from a smear-ripened cheese.</title>
        <authorList>
            <consortium name="US DOE Joint Genome Institute (JGI-PGF)"/>
            <person name="Walter F."/>
            <person name="Albersmeier A."/>
            <person name="Kalinowski J."/>
            <person name="Ruckert C."/>
        </authorList>
    </citation>
    <scope>NUCLEOTIDE SEQUENCE</scope>
    <source>
        <strain evidence="1">CGMCC 1.15760</strain>
    </source>
</reference>
<dbReference type="PANTHER" id="PTHR43808:SF27">
    <property type="entry name" value="PROTEIN ROCB"/>
    <property type="match status" value="1"/>
</dbReference>
<dbReference type="InterPro" id="IPR012166">
    <property type="entry name" value="Uncharacterised_RocB"/>
</dbReference>
<dbReference type="InterPro" id="IPR050072">
    <property type="entry name" value="Peptidase_M20A"/>
</dbReference>
<dbReference type="RefSeq" id="WP_188612999.1">
    <property type="nucleotide sequence ID" value="NZ_BMJT01000001.1"/>
</dbReference>
<protein>
    <recommendedName>
        <fullName evidence="3">M20/M25/M40 family metallo-hydrolase</fullName>
    </recommendedName>
</protein>
<name>A0A917D360_9BACI</name>
<sequence length="534" mass="60660">MQREKEMWQTPQTLQQLLCKVVSWESRTGTQGEIDFSYKIKEELMKLTYFKHQPDYIQFVDAGKQRNTVTALYKHPQATRTIVLISHFDTVHTAEFGDLGDLAFQPESLTAAFKENDVALPQDAKIDLYTDEYLFGRGTMDMKMGLCLHMQLLEKASLHNWPINLLLVTVPDEEVNSAGMRAAATALNQLRDQWQLHYDLFLNSEPSFSQVPQDDNYYIYSGTIGKIMPAALFYGRETHAGEPLNGLTGHYMASYLTKAMEFNACFEESAFGEKTPRPICLQQKDLKVDYSAQTSHHSAALYNVFLFEQNAAQVMATFKEIATEAMAACQRDYENICKATNVTPIGTIRVMTYDALLQYANETLGEKKVQMIKNTGLNNTNDERDQAIQICDQLLLHCSELAPATILFFAPPYYPAVNSSENTFIQEKIALAKATLADTYKVTAKQIHYFNGICDLSYVNYDANDQGWHVYQQNTPVWGESYDIPFTDMQQLQAPVLNIGPFGKDAHKISERLHKKSAFIYTPHVLETVIKSMF</sequence>
<proteinExistence type="predicted"/>
<evidence type="ECO:0008006" key="3">
    <source>
        <dbReference type="Google" id="ProtNLM"/>
    </source>
</evidence>
<organism evidence="1 2">
    <name type="scientific">Lysinibacillus alkalisoli</name>
    <dbReference type="NCBI Taxonomy" id="1911548"/>
    <lineage>
        <taxon>Bacteria</taxon>
        <taxon>Bacillati</taxon>
        <taxon>Bacillota</taxon>
        <taxon>Bacilli</taxon>
        <taxon>Bacillales</taxon>
        <taxon>Bacillaceae</taxon>
        <taxon>Lysinibacillus</taxon>
    </lineage>
</organism>
<comment type="caution">
    <text evidence="1">The sequence shown here is derived from an EMBL/GenBank/DDBJ whole genome shotgun (WGS) entry which is preliminary data.</text>
</comment>
<dbReference type="Pfam" id="PF01546">
    <property type="entry name" value="Peptidase_M20"/>
    <property type="match status" value="1"/>
</dbReference>
<accession>A0A917D360</accession>
<dbReference type="EMBL" id="BMJT01000001">
    <property type="protein sequence ID" value="GGG09957.1"/>
    <property type="molecule type" value="Genomic_DNA"/>
</dbReference>
<evidence type="ECO:0000313" key="1">
    <source>
        <dbReference type="EMBL" id="GGG09957.1"/>
    </source>
</evidence>
<dbReference type="SUPFAM" id="SSF53187">
    <property type="entry name" value="Zn-dependent exopeptidases"/>
    <property type="match status" value="1"/>
</dbReference>
<dbReference type="Proteomes" id="UP000616608">
    <property type="component" value="Unassembled WGS sequence"/>
</dbReference>
<dbReference type="AlphaFoldDB" id="A0A917D360"/>
<dbReference type="InterPro" id="IPR002933">
    <property type="entry name" value="Peptidase_M20"/>
</dbReference>
<reference evidence="1" key="2">
    <citation type="submission" date="2020-09" db="EMBL/GenBank/DDBJ databases">
        <authorList>
            <person name="Sun Q."/>
            <person name="Zhou Y."/>
        </authorList>
    </citation>
    <scope>NUCLEOTIDE SEQUENCE</scope>
    <source>
        <strain evidence="1">CGMCC 1.15760</strain>
    </source>
</reference>
<keyword evidence="2" id="KW-1185">Reference proteome</keyword>
<gene>
    <name evidence="1" type="ORF">GCM10007425_00380</name>
</gene>
<dbReference type="PIRSF" id="PIRSF010386">
    <property type="entry name" value="RocB"/>
    <property type="match status" value="1"/>
</dbReference>
<dbReference type="PANTHER" id="PTHR43808">
    <property type="entry name" value="ACETYLORNITHINE DEACETYLASE"/>
    <property type="match status" value="1"/>
</dbReference>